<reference evidence="3 5" key="1">
    <citation type="journal article" date="2011" name="Nature">
        <title>The Medicago genome provides insight into the evolution of rhizobial symbioses.</title>
        <authorList>
            <person name="Young N.D."/>
            <person name="Debelle F."/>
            <person name="Oldroyd G.E."/>
            <person name="Geurts R."/>
            <person name="Cannon S.B."/>
            <person name="Udvardi M.K."/>
            <person name="Benedito V.A."/>
            <person name="Mayer K.F."/>
            <person name="Gouzy J."/>
            <person name="Schoof H."/>
            <person name="Van de Peer Y."/>
            <person name="Proost S."/>
            <person name="Cook D.R."/>
            <person name="Meyers B.C."/>
            <person name="Spannagl M."/>
            <person name="Cheung F."/>
            <person name="De Mita S."/>
            <person name="Krishnakumar V."/>
            <person name="Gundlach H."/>
            <person name="Zhou S."/>
            <person name="Mudge J."/>
            <person name="Bharti A.K."/>
            <person name="Murray J.D."/>
            <person name="Naoumkina M.A."/>
            <person name="Rosen B."/>
            <person name="Silverstein K.A."/>
            <person name="Tang H."/>
            <person name="Rombauts S."/>
            <person name="Zhao P.X."/>
            <person name="Zhou P."/>
            <person name="Barbe V."/>
            <person name="Bardou P."/>
            <person name="Bechner M."/>
            <person name="Bellec A."/>
            <person name="Berger A."/>
            <person name="Berges H."/>
            <person name="Bidwell S."/>
            <person name="Bisseling T."/>
            <person name="Choisne N."/>
            <person name="Couloux A."/>
            <person name="Denny R."/>
            <person name="Deshpande S."/>
            <person name="Dai X."/>
            <person name="Doyle J.J."/>
            <person name="Dudez A.M."/>
            <person name="Farmer A.D."/>
            <person name="Fouteau S."/>
            <person name="Franken C."/>
            <person name="Gibelin C."/>
            <person name="Gish J."/>
            <person name="Goldstein S."/>
            <person name="Gonzalez A.J."/>
            <person name="Green P.J."/>
            <person name="Hallab A."/>
            <person name="Hartog M."/>
            <person name="Hua A."/>
            <person name="Humphray S.J."/>
            <person name="Jeong D.H."/>
            <person name="Jing Y."/>
            <person name="Jocker A."/>
            <person name="Kenton S.M."/>
            <person name="Kim D.J."/>
            <person name="Klee K."/>
            <person name="Lai H."/>
            <person name="Lang C."/>
            <person name="Lin S."/>
            <person name="Macmil S.L."/>
            <person name="Magdelenat G."/>
            <person name="Matthews L."/>
            <person name="McCorrison J."/>
            <person name="Monaghan E.L."/>
            <person name="Mun J.H."/>
            <person name="Najar F.Z."/>
            <person name="Nicholson C."/>
            <person name="Noirot C."/>
            <person name="O'Bleness M."/>
            <person name="Paule C.R."/>
            <person name="Poulain J."/>
            <person name="Prion F."/>
            <person name="Qin B."/>
            <person name="Qu C."/>
            <person name="Retzel E.F."/>
            <person name="Riddle C."/>
            <person name="Sallet E."/>
            <person name="Samain S."/>
            <person name="Samson N."/>
            <person name="Sanders I."/>
            <person name="Saurat O."/>
            <person name="Scarpelli C."/>
            <person name="Schiex T."/>
            <person name="Segurens B."/>
            <person name="Severin A.J."/>
            <person name="Sherrier D.J."/>
            <person name="Shi R."/>
            <person name="Sims S."/>
            <person name="Singer S.R."/>
            <person name="Sinharoy S."/>
            <person name="Sterck L."/>
            <person name="Viollet A."/>
            <person name="Wang B.B."/>
            <person name="Wang K."/>
            <person name="Wang M."/>
            <person name="Wang X."/>
            <person name="Warfsmann J."/>
            <person name="Weissenbach J."/>
            <person name="White D.D."/>
            <person name="White J.D."/>
            <person name="Wiley G.B."/>
            <person name="Wincker P."/>
            <person name="Xing Y."/>
            <person name="Yang L."/>
            <person name="Yao Z."/>
            <person name="Ying F."/>
            <person name="Zhai J."/>
            <person name="Zhou L."/>
            <person name="Zuber A."/>
            <person name="Denarie J."/>
            <person name="Dixon R.A."/>
            <person name="May G.D."/>
            <person name="Schwartz D.C."/>
            <person name="Rogers J."/>
            <person name="Quetier F."/>
            <person name="Town C.D."/>
            <person name="Roe B.A."/>
        </authorList>
    </citation>
    <scope>NUCLEOTIDE SEQUENCE [LARGE SCALE GENOMIC DNA]</scope>
    <source>
        <strain evidence="3">A17</strain>
        <strain evidence="4 5">cv. Jemalong A17</strain>
    </source>
</reference>
<dbReference type="HOGENOM" id="CLU_1698130_0_0_1"/>
<dbReference type="PaxDb" id="3880-AES68341"/>
<feature type="region of interest" description="Disordered" evidence="1">
    <location>
        <begin position="120"/>
        <end position="155"/>
    </location>
</feature>
<reference evidence="4" key="3">
    <citation type="submission" date="2015-04" db="UniProtKB">
        <authorList>
            <consortium name="EnsemblPlants"/>
        </authorList>
    </citation>
    <scope>IDENTIFICATION</scope>
    <source>
        <strain evidence="4">cv. Jemalong A17</strain>
    </source>
</reference>
<dbReference type="GO" id="GO:0006357">
    <property type="term" value="P:regulation of transcription by RNA polymerase II"/>
    <property type="evidence" value="ECO:0007669"/>
    <property type="project" value="InterPro"/>
</dbReference>
<organism evidence="3 5">
    <name type="scientific">Medicago truncatula</name>
    <name type="common">Barrel medic</name>
    <name type="synonym">Medicago tribuloides</name>
    <dbReference type="NCBI Taxonomy" id="3880"/>
    <lineage>
        <taxon>Eukaryota</taxon>
        <taxon>Viridiplantae</taxon>
        <taxon>Streptophyta</taxon>
        <taxon>Embryophyta</taxon>
        <taxon>Tracheophyta</taxon>
        <taxon>Spermatophyta</taxon>
        <taxon>Magnoliopsida</taxon>
        <taxon>eudicotyledons</taxon>
        <taxon>Gunneridae</taxon>
        <taxon>Pentapetalae</taxon>
        <taxon>rosids</taxon>
        <taxon>fabids</taxon>
        <taxon>Fabales</taxon>
        <taxon>Fabaceae</taxon>
        <taxon>Papilionoideae</taxon>
        <taxon>50 kb inversion clade</taxon>
        <taxon>NPAAA clade</taxon>
        <taxon>Hologalegina</taxon>
        <taxon>IRL clade</taxon>
        <taxon>Trifolieae</taxon>
        <taxon>Medicago</taxon>
    </lineage>
</organism>
<dbReference type="eggNOG" id="KOG1010">
    <property type="taxonomic scope" value="Eukaryota"/>
</dbReference>
<dbReference type="STRING" id="3880.G7J098"/>
<name>G7J098_MEDTR</name>
<dbReference type="InterPro" id="IPR024599">
    <property type="entry name" value="RB_N"/>
</dbReference>
<dbReference type="AlphaFoldDB" id="G7J098"/>
<evidence type="ECO:0000256" key="1">
    <source>
        <dbReference type="SAM" id="MobiDB-lite"/>
    </source>
</evidence>
<accession>G7J098</accession>
<protein>
    <submittedName>
        <fullName evidence="3">Retinoblastoma-related protein, putative</fullName>
    </submittedName>
</protein>
<evidence type="ECO:0000259" key="2">
    <source>
        <dbReference type="Pfam" id="PF11934"/>
    </source>
</evidence>
<reference evidence="3 5" key="2">
    <citation type="journal article" date="2014" name="BMC Genomics">
        <title>An improved genome release (version Mt4.0) for the model legume Medicago truncatula.</title>
        <authorList>
            <person name="Tang H."/>
            <person name="Krishnakumar V."/>
            <person name="Bidwell S."/>
            <person name="Rosen B."/>
            <person name="Chan A."/>
            <person name="Zhou S."/>
            <person name="Gentzbittel L."/>
            <person name="Childs K.L."/>
            <person name="Yandell M."/>
            <person name="Gundlach H."/>
            <person name="Mayer K.F."/>
            <person name="Schwartz D.C."/>
            <person name="Town C.D."/>
        </authorList>
    </citation>
    <scope>GENOME REANNOTATION</scope>
    <source>
        <strain evidence="4 5">cv. Jemalong A17</strain>
    </source>
</reference>
<gene>
    <name evidence="3" type="ordered locus">MTR_3g006170</name>
</gene>
<evidence type="ECO:0000313" key="3">
    <source>
        <dbReference type="EMBL" id="AES68341.2"/>
    </source>
</evidence>
<dbReference type="Proteomes" id="UP000002051">
    <property type="component" value="Chromosome 3"/>
</dbReference>
<dbReference type="Pfam" id="PF11934">
    <property type="entry name" value="DUF3452"/>
    <property type="match status" value="1"/>
</dbReference>
<sequence length="155" mass="17995">MKGIAPGSVQSQVCHFLYQEADSEKFVIPWYYKRVFEEFFVSTDANVENKSSVTNRISECHRFGWLLFVHAFSRFKDLVTCTNGLISIMTNAYQKVENVQVLPVTPKVEQIHDLLDNDSNFEEVDEDPTNDTNLEDEGSTDDEMENEEFDEEFLF</sequence>
<accession>A0A0C3VAE7</accession>
<dbReference type="PANTHER" id="PTHR13742">
    <property type="entry name" value="RETINOBLASTOMA-ASSOCIATED PROTEIN RB -RELATED"/>
    <property type="match status" value="1"/>
</dbReference>
<evidence type="ECO:0000313" key="4">
    <source>
        <dbReference type="EnsemblPlants" id="AES68341"/>
    </source>
</evidence>
<proteinExistence type="predicted"/>
<dbReference type="InterPro" id="IPR028309">
    <property type="entry name" value="RB_fam"/>
</dbReference>
<dbReference type="GO" id="GO:0051726">
    <property type="term" value="P:regulation of cell cycle"/>
    <property type="evidence" value="ECO:0007669"/>
    <property type="project" value="InterPro"/>
</dbReference>
<dbReference type="PANTHER" id="PTHR13742:SF17">
    <property type="entry name" value="RE32990P-RELATED"/>
    <property type="match status" value="1"/>
</dbReference>
<keyword evidence="5" id="KW-1185">Reference proteome</keyword>
<dbReference type="EnsemblPlants" id="AES68341">
    <property type="protein sequence ID" value="AES68341"/>
    <property type="gene ID" value="MTR_3g006170"/>
</dbReference>
<dbReference type="EMBL" id="CM001219">
    <property type="protein sequence ID" value="AES68341.2"/>
    <property type="molecule type" value="Genomic_DNA"/>
</dbReference>
<feature type="domain" description="Retinoblastoma-associated protein N-terminal" evidence="2">
    <location>
        <begin position="26"/>
        <end position="93"/>
    </location>
</feature>
<evidence type="ECO:0000313" key="5">
    <source>
        <dbReference type="Proteomes" id="UP000002051"/>
    </source>
</evidence>